<gene>
    <name evidence="2" type="ORF">VTK73DRAFT_8113</name>
</gene>
<evidence type="ECO:0000313" key="3">
    <source>
        <dbReference type="Proteomes" id="UP001586593"/>
    </source>
</evidence>
<feature type="compositionally biased region" description="Pro residues" evidence="1">
    <location>
        <begin position="270"/>
        <end position="283"/>
    </location>
</feature>
<sequence length="283" mass="31363">MGIDATPHHPFRSLRRVQITAGRARVGIDHDDVTLRVELWNSRVRRDRCVVGRGTASVRRGVAGVQHQLAGDQRATLRDLLGQLVLVRALCQGPQALDQRTEDVLVAGDLESHRVLSQPQGQLGLDHGDLLLADADGVVDPLLQALLGLLARFGEPLELRLRSLQLVLEIRNLGLQARNLRLLDGELLLRLGGGGSGLLRLRLRLRLLRPLQERLLLLLPELLLLLLQLLPQLLVHLVQRLHLRGEFAGLLLLRLDLRRQPDVPTSPARPRAPPVRPGRPAAP</sequence>
<evidence type="ECO:0000313" key="2">
    <source>
        <dbReference type="EMBL" id="KAL1857071.1"/>
    </source>
</evidence>
<organism evidence="2 3">
    <name type="scientific">Phialemonium thermophilum</name>
    <dbReference type="NCBI Taxonomy" id="223376"/>
    <lineage>
        <taxon>Eukaryota</taxon>
        <taxon>Fungi</taxon>
        <taxon>Dikarya</taxon>
        <taxon>Ascomycota</taxon>
        <taxon>Pezizomycotina</taxon>
        <taxon>Sordariomycetes</taxon>
        <taxon>Sordariomycetidae</taxon>
        <taxon>Cephalothecales</taxon>
        <taxon>Cephalothecaceae</taxon>
        <taxon>Phialemonium</taxon>
    </lineage>
</organism>
<name>A0ABR3WAE4_9PEZI</name>
<proteinExistence type="predicted"/>
<dbReference type="Proteomes" id="UP001586593">
    <property type="component" value="Unassembled WGS sequence"/>
</dbReference>
<protein>
    <submittedName>
        <fullName evidence="2">Uncharacterized protein</fullName>
    </submittedName>
</protein>
<comment type="caution">
    <text evidence="2">The sequence shown here is derived from an EMBL/GenBank/DDBJ whole genome shotgun (WGS) entry which is preliminary data.</text>
</comment>
<feature type="region of interest" description="Disordered" evidence="1">
    <location>
        <begin position="262"/>
        <end position="283"/>
    </location>
</feature>
<accession>A0ABR3WAE4</accession>
<dbReference type="EMBL" id="JAZHXJ010000568">
    <property type="protein sequence ID" value="KAL1857071.1"/>
    <property type="molecule type" value="Genomic_DNA"/>
</dbReference>
<reference evidence="2 3" key="1">
    <citation type="journal article" date="2024" name="Commun. Biol.">
        <title>Comparative genomic analysis of thermophilic fungi reveals convergent evolutionary adaptations and gene losses.</title>
        <authorList>
            <person name="Steindorff A.S."/>
            <person name="Aguilar-Pontes M.V."/>
            <person name="Robinson A.J."/>
            <person name="Andreopoulos B."/>
            <person name="LaButti K."/>
            <person name="Kuo A."/>
            <person name="Mondo S."/>
            <person name="Riley R."/>
            <person name="Otillar R."/>
            <person name="Haridas S."/>
            <person name="Lipzen A."/>
            <person name="Grimwood J."/>
            <person name="Schmutz J."/>
            <person name="Clum A."/>
            <person name="Reid I.D."/>
            <person name="Moisan M.C."/>
            <person name="Butler G."/>
            <person name="Nguyen T.T.M."/>
            <person name="Dewar K."/>
            <person name="Conant G."/>
            <person name="Drula E."/>
            <person name="Henrissat B."/>
            <person name="Hansel C."/>
            <person name="Singer S."/>
            <person name="Hutchinson M.I."/>
            <person name="de Vries R.P."/>
            <person name="Natvig D.O."/>
            <person name="Powell A.J."/>
            <person name="Tsang A."/>
            <person name="Grigoriev I.V."/>
        </authorList>
    </citation>
    <scope>NUCLEOTIDE SEQUENCE [LARGE SCALE GENOMIC DNA]</scope>
    <source>
        <strain evidence="2 3">ATCC 24622</strain>
    </source>
</reference>
<evidence type="ECO:0000256" key="1">
    <source>
        <dbReference type="SAM" id="MobiDB-lite"/>
    </source>
</evidence>
<keyword evidence="3" id="KW-1185">Reference proteome</keyword>